<dbReference type="KEGG" id="yet:CH48_2645"/>
<dbReference type="EMBL" id="ABNAVX010000099">
    <property type="protein sequence ID" value="ELI8104736.1"/>
    <property type="molecule type" value="Genomic_DNA"/>
</dbReference>
<dbReference type="EMBL" id="ABNAVX010000006">
    <property type="protein sequence ID" value="ELI8101858.1"/>
    <property type="molecule type" value="Genomic_DNA"/>
</dbReference>
<dbReference type="EMBL" id="CGBR01000021">
    <property type="protein sequence ID" value="CFQ67322.1"/>
    <property type="molecule type" value="Genomic_DNA"/>
</dbReference>
<gene>
    <name evidence="6" type="ORF">ERS137939_01675</name>
    <name evidence="4" type="ORF">ERS137941_02839</name>
    <name evidence="5" type="ORF">ERS137959_03012</name>
    <name evidence="9" type="ORF">I6I39_13195</name>
    <name evidence="7" type="ORF">RSF11_001554</name>
    <name evidence="8" type="ORF">RSF11_004524</name>
</gene>
<dbReference type="SUPFAM" id="SSF159871">
    <property type="entry name" value="YdgH-like"/>
    <property type="match status" value="1"/>
</dbReference>
<dbReference type="AlphaFoldDB" id="A0A0E1NHX9"/>
<dbReference type="PANTHER" id="PTHR34156">
    <property type="entry name" value="OUTER MEMBRANE PROTEIN-RELATED-RELATED"/>
    <property type="match status" value="1"/>
</dbReference>
<dbReference type="Proteomes" id="UP000595309">
    <property type="component" value="Chromosome"/>
</dbReference>
<evidence type="ECO:0000256" key="1">
    <source>
        <dbReference type="ARBA" id="ARBA00022729"/>
    </source>
</evidence>
<evidence type="ECO:0000313" key="4">
    <source>
        <dbReference type="EMBL" id="CFQ67322.1"/>
    </source>
</evidence>
<evidence type="ECO:0000313" key="5">
    <source>
        <dbReference type="EMBL" id="CNE10940.1"/>
    </source>
</evidence>
<dbReference type="EMBL" id="CPZF01000003">
    <property type="protein sequence ID" value="CNF50787.1"/>
    <property type="molecule type" value="Genomic_DNA"/>
</dbReference>
<dbReference type="Proteomes" id="UP001182355">
    <property type="component" value="Unassembled WGS sequence"/>
</dbReference>
<dbReference type="EMBL" id="CP068146">
    <property type="protein sequence ID" value="QQU45936.1"/>
    <property type="molecule type" value="Genomic_DNA"/>
</dbReference>
<dbReference type="EMBL" id="CPXJ01000038">
    <property type="protein sequence ID" value="CNE10940.1"/>
    <property type="molecule type" value="Genomic_DNA"/>
</dbReference>
<evidence type="ECO:0000259" key="3">
    <source>
        <dbReference type="Pfam" id="PF07338"/>
    </source>
</evidence>
<evidence type="ECO:0000313" key="12">
    <source>
        <dbReference type="Proteomes" id="UP000048841"/>
    </source>
</evidence>
<keyword evidence="1 2" id="KW-0732">Signal</keyword>
<evidence type="ECO:0000256" key="2">
    <source>
        <dbReference type="SAM" id="SignalP"/>
    </source>
</evidence>
<evidence type="ECO:0000313" key="11">
    <source>
        <dbReference type="Proteomes" id="UP000041601"/>
    </source>
</evidence>
<evidence type="ECO:0000313" key="7">
    <source>
        <dbReference type="EMBL" id="ELI8101858.1"/>
    </source>
</evidence>
<evidence type="ECO:0000313" key="6">
    <source>
        <dbReference type="EMBL" id="CNF50787.1"/>
    </source>
</evidence>
<dbReference type="GeneID" id="31410135"/>
<keyword evidence="11" id="KW-1185">Reference proteome</keyword>
<dbReference type="PATRIC" id="fig|630.128.peg.1021"/>
<feature type="signal peptide" evidence="2">
    <location>
        <begin position="1"/>
        <end position="21"/>
    </location>
</feature>
<dbReference type="Pfam" id="PF07338">
    <property type="entry name" value="YdgH_BhsA-like"/>
    <property type="match status" value="1"/>
</dbReference>
<accession>A0A0E1NHX9</accession>
<evidence type="ECO:0000313" key="10">
    <source>
        <dbReference type="Proteomes" id="UP000041356"/>
    </source>
</evidence>
<dbReference type="Proteomes" id="UP000041601">
    <property type="component" value="Unassembled WGS sequence"/>
</dbReference>
<sequence length="89" mass="9087">MKLLPVIAAALIATASFATMAAQEVSSEQATKLQSIGVISLSNVSGSPTDVESALKAKADADGASHYRIIGISNPGDSSNYSASAEIYR</sequence>
<dbReference type="Proteomes" id="UP000048841">
    <property type="component" value="Unassembled WGS sequence"/>
</dbReference>
<evidence type="ECO:0000313" key="9">
    <source>
        <dbReference type="EMBL" id="QQU45936.1"/>
    </source>
</evidence>
<reference evidence="4 12" key="2">
    <citation type="submission" date="2015-03" db="EMBL/GenBank/DDBJ databases">
        <authorList>
            <person name="Murphy D."/>
        </authorList>
    </citation>
    <scope>NUCLEOTIDE SEQUENCE [LARGE SCALE GENOMIC DNA]</scope>
    <source>
        <strain evidence="4 12">IP26249</strain>
    </source>
</reference>
<dbReference type="InterPro" id="IPR036275">
    <property type="entry name" value="YdgH-like_sf"/>
</dbReference>
<dbReference type="Proteomes" id="UP000041356">
    <property type="component" value="Unassembled WGS sequence"/>
</dbReference>
<name>A0A0E1NHX9_YEREN</name>
<reference evidence="9 13" key="3">
    <citation type="submission" date="2021-01" db="EMBL/GenBank/DDBJ databases">
        <title>FDA dAtabase for Regulatory Grade micrObial Sequences (FDA-ARGOS): Supporting development and validation of Infectious Disease Dx tests.</title>
        <authorList>
            <person name="Blissenbach B."/>
            <person name="Krut O."/>
            <person name="Tallon L."/>
            <person name="Sadzewicz L."/>
            <person name="Zhao X."/>
            <person name="Boylan J."/>
            <person name="Ott S."/>
            <person name="Bowen H."/>
            <person name="Vavikolanu K."/>
            <person name="Mehta A."/>
            <person name="Aluvathingal J."/>
            <person name="Nadendla S."/>
            <person name="Yan Y."/>
            <person name="Sichtig H."/>
        </authorList>
    </citation>
    <scope>NUCLEOTIDE SEQUENCE [LARGE SCALE GENOMIC DNA]</scope>
    <source>
        <strain evidence="9 13">FDAARGOS_1082</strain>
    </source>
</reference>
<protein>
    <submittedName>
        <fullName evidence="4 5">Biofilm stress and motility protein A</fullName>
    </submittedName>
    <submittedName>
        <fullName evidence="9">DUF1471 domain-containing protein</fullName>
    </submittedName>
</protein>
<organism evidence="9 13">
    <name type="scientific">Yersinia enterocolitica</name>
    <dbReference type="NCBI Taxonomy" id="630"/>
    <lineage>
        <taxon>Bacteria</taxon>
        <taxon>Pseudomonadati</taxon>
        <taxon>Pseudomonadota</taxon>
        <taxon>Gammaproteobacteria</taxon>
        <taxon>Enterobacterales</taxon>
        <taxon>Yersiniaceae</taxon>
        <taxon>Yersinia</taxon>
    </lineage>
</organism>
<dbReference type="OMA" id="PGDSSMW"/>
<feature type="chain" id="PRO_5015036755" evidence="2">
    <location>
        <begin position="22"/>
        <end position="89"/>
    </location>
</feature>
<dbReference type="InterPro" id="IPR010854">
    <property type="entry name" value="YdgH/BhsA/McbA-like_dom"/>
</dbReference>
<dbReference type="InterPro" id="IPR025543">
    <property type="entry name" value="Dodecin-like"/>
</dbReference>
<reference evidence="10 11" key="1">
    <citation type="submission" date="2015-03" db="EMBL/GenBank/DDBJ databases">
        <authorList>
            <consortium name="Pathogen Informatics"/>
            <person name="Murphy D."/>
        </authorList>
    </citation>
    <scope>NUCLEOTIDE SEQUENCE [LARGE SCALE GENOMIC DNA]</scope>
    <source>
        <strain evidence="5 11">IP05342</strain>
        <strain evidence="6 10">IP27818</strain>
    </source>
</reference>
<dbReference type="RefSeq" id="WP_005160540.1">
    <property type="nucleotide sequence ID" value="NZ_CAKODN010000020.1"/>
</dbReference>
<dbReference type="InterPro" id="IPR051096">
    <property type="entry name" value="BhsA/McbA_stress_biofilm_assoc"/>
</dbReference>
<feature type="domain" description="YdgH/BhsA/McbA-like" evidence="3">
    <location>
        <begin position="33"/>
        <end position="89"/>
    </location>
</feature>
<reference evidence="7" key="4">
    <citation type="submission" date="2023-02" db="EMBL/GenBank/DDBJ databases">
        <authorList>
            <person name="Ashton P.M."/>
            <person name="Dallman T."/>
            <person name="Nair S."/>
            <person name="De Pinna E."/>
            <person name="Peters T."/>
            <person name="Grant K."/>
        </authorList>
    </citation>
    <scope>NUCLEOTIDE SEQUENCE</scope>
    <source>
        <strain evidence="7">01103883</strain>
    </source>
</reference>
<proteinExistence type="predicted"/>
<evidence type="ECO:0000313" key="13">
    <source>
        <dbReference type="Proteomes" id="UP000595309"/>
    </source>
</evidence>
<dbReference type="Gene3D" id="3.30.1660.10">
    <property type="entry name" value="Flavin-binding protein dodecin"/>
    <property type="match status" value="1"/>
</dbReference>
<evidence type="ECO:0000313" key="8">
    <source>
        <dbReference type="EMBL" id="ELI8104736.1"/>
    </source>
</evidence>
<dbReference type="KEGG" id="yef:FORC2_3148"/>